<reference evidence="3 4" key="1">
    <citation type="submission" date="2018-08" db="EMBL/GenBank/DDBJ databases">
        <title>A genome reference for cultivated species of the human gut microbiota.</title>
        <authorList>
            <person name="Zou Y."/>
            <person name="Xue W."/>
            <person name="Luo G."/>
        </authorList>
    </citation>
    <scope>NUCLEOTIDE SEQUENCE [LARGE SCALE GENOMIC DNA]</scope>
    <source>
        <strain evidence="3 4">OM06-4</strain>
    </source>
</reference>
<dbReference type="EMBL" id="QUSL01000002">
    <property type="protein sequence ID" value="RGD86909.1"/>
    <property type="molecule type" value="Genomic_DNA"/>
</dbReference>
<dbReference type="InterPro" id="IPR024455">
    <property type="entry name" value="Phage_capsid"/>
</dbReference>
<evidence type="ECO:0000313" key="3">
    <source>
        <dbReference type="EMBL" id="RGD86909.1"/>
    </source>
</evidence>
<accession>A0A3E3EGM4</accession>
<dbReference type="Proteomes" id="UP000261032">
    <property type="component" value="Unassembled WGS sequence"/>
</dbReference>
<name>A0A3E3EGM4_9FIRM</name>
<gene>
    <name evidence="3" type="ORF">DXB93_01715</name>
</gene>
<proteinExistence type="predicted"/>
<comment type="caution">
    <text evidence="3">The sequence shown here is derived from an EMBL/GenBank/DDBJ whole genome shotgun (WGS) entry which is preliminary data.</text>
</comment>
<comment type="subcellular location">
    <subcellularLocation>
        <location evidence="1">Virion</location>
    </subcellularLocation>
</comment>
<dbReference type="SUPFAM" id="SSF56563">
    <property type="entry name" value="Major capsid protein gp5"/>
    <property type="match status" value="1"/>
</dbReference>
<dbReference type="NCBIfam" id="TIGR01554">
    <property type="entry name" value="major_cap_HK97"/>
    <property type="match status" value="1"/>
</dbReference>
<organism evidence="3 4">
    <name type="scientific">Thomasclavelia ramosa</name>
    <dbReference type="NCBI Taxonomy" id="1547"/>
    <lineage>
        <taxon>Bacteria</taxon>
        <taxon>Bacillati</taxon>
        <taxon>Bacillota</taxon>
        <taxon>Erysipelotrichia</taxon>
        <taxon>Erysipelotrichales</taxon>
        <taxon>Coprobacillaceae</taxon>
        <taxon>Thomasclavelia</taxon>
    </lineage>
</organism>
<dbReference type="Pfam" id="PF05065">
    <property type="entry name" value="Phage_capsid"/>
    <property type="match status" value="1"/>
</dbReference>
<evidence type="ECO:0000313" key="4">
    <source>
        <dbReference type="Proteomes" id="UP000261032"/>
    </source>
</evidence>
<dbReference type="AlphaFoldDB" id="A0A3E3EGM4"/>
<evidence type="ECO:0000259" key="2">
    <source>
        <dbReference type="Pfam" id="PF05065"/>
    </source>
</evidence>
<dbReference type="InterPro" id="IPR054612">
    <property type="entry name" value="Phage_capsid-like_C"/>
</dbReference>
<sequence>MTLAVMNQKRAEILTNMVKAMHNEDSDAYTSCLNELAQNIEENILERANELAGNNDDQILAQRGVRQLTSSEKKYYEKLAEAFRASDTKQALTNPELVMPETVINSVFEDLRTQHPLLEKINFQNTMGMIKFLVNKNGYVKAAWGKLTDKITKELESSFGEVDMTFLKLSAFIPVSQAMLDLGPSWLDTYVREIMYEALANGLEDGIINSLRTDQGPIGMIANLTSGSAQSGYVQYTAKSATVIKDFQPATLGAEIAKLAVDDNNKTRTIRDVIYIVNPVDYFTKVFPATTVMGGDGTYRNDILPYPMTIIKSPAVASGKAVLGLGYRYFAGIGMSSKDGKLEFDDSCQFLEDNRVYKIKLYGNGMPMDNNAFQYHDISQLKPAVVKVEVTNTDPITTTVEGTVKTQTAG</sequence>
<feature type="domain" description="Phage capsid-like C-terminal" evidence="2">
    <location>
        <begin position="98"/>
        <end position="242"/>
    </location>
</feature>
<dbReference type="RefSeq" id="WP_117580256.1">
    <property type="nucleotide sequence ID" value="NZ_QUSL01000002.1"/>
</dbReference>
<protein>
    <submittedName>
        <fullName evidence="3">Phage major capsid protein</fullName>
    </submittedName>
</protein>
<evidence type="ECO:0000256" key="1">
    <source>
        <dbReference type="ARBA" id="ARBA00004328"/>
    </source>
</evidence>